<dbReference type="GO" id="GO:0008270">
    <property type="term" value="F:zinc ion binding"/>
    <property type="evidence" value="ECO:0007669"/>
    <property type="project" value="UniProtKB-KW"/>
</dbReference>
<keyword evidence="12 15" id="KW-0472">Membrane</keyword>
<proteinExistence type="inferred from homology"/>
<evidence type="ECO:0000256" key="16">
    <source>
        <dbReference type="SAM" id="SignalP"/>
    </source>
</evidence>
<evidence type="ECO:0000313" key="19">
    <source>
        <dbReference type="Proteomes" id="UP000623129"/>
    </source>
</evidence>
<keyword evidence="10" id="KW-0862">Zinc</keyword>
<accession>A0A833QWU8</accession>
<keyword evidence="9" id="KW-0833">Ubl conjugation pathway</keyword>
<feature type="chain" id="PRO_5032836590" description="RING-type E3 ubiquitin transferase" evidence="16">
    <location>
        <begin position="27"/>
        <end position="329"/>
    </location>
</feature>
<evidence type="ECO:0000256" key="15">
    <source>
        <dbReference type="SAM" id="Phobius"/>
    </source>
</evidence>
<name>A0A833QWU8_9POAL</name>
<keyword evidence="11 15" id="KW-1133">Transmembrane helix</keyword>
<sequence length="329" mass="35737">MDHRSILKPNHLLLLLLLQRSCVALAQSVGPTPSPSSGGFSTVTGVILGCLIVLFFGIACFSLCFYQRLYVNDITTNRPTGGTAPTTSSESGQRSIQKGVDNSVLETFPIMEYAAVKKLSTVKGPLECAVCLSEFADDESLKLLPGCCHVFHPECIDQWLENHTTCPVCRADLSNPSVPTGDVDATSAATGTGTGTTEGHEIIQVDVSGEPSVVIHTVDRFTLRLPHYMIKEIEESRKYRRSVSIAGYAYDRRGSTNERSGRLRGFIRSFSTAWQREPDSGSRSTKRVFALTEVAEVPMNSRSIGSSSSGENQGQRLSNVSDIALLDRV</sequence>
<dbReference type="InterPro" id="IPR053238">
    <property type="entry name" value="RING-H2_zinc_finger"/>
</dbReference>
<dbReference type="PANTHER" id="PTHR14155:SF263">
    <property type="entry name" value="E3 UBIQUITIN-PROTEIN LIGASE ATL6"/>
    <property type="match status" value="1"/>
</dbReference>
<dbReference type="CDD" id="cd16461">
    <property type="entry name" value="RING-H2_EL5-like"/>
    <property type="match status" value="1"/>
</dbReference>
<dbReference type="GO" id="GO:0061630">
    <property type="term" value="F:ubiquitin protein ligase activity"/>
    <property type="evidence" value="ECO:0007669"/>
    <property type="project" value="UniProtKB-EC"/>
</dbReference>
<evidence type="ECO:0000256" key="4">
    <source>
        <dbReference type="ARBA" id="ARBA00012483"/>
    </source>
</evidence>
<evidence type="ECO:0000256" key="7">
    <source>
        <dbReference type="ARBA" id="ARBA00022723"/>
    </source>
</evidence>
<dbReference type="Proteomes" id="UP000623129">
    <property type="component" value="Unassembled WGS sequence"/>
</dbReference>
<dbReference type="Gene3D" id="3.30.40.10">
    <property type="entry name" value="Zinc/RING finger domain, C3HC4 (zinc finger)"/>
    <property type="match status" value="1"/>
</dbReference>
<feature type="domain" description="RING-type" evidence="17">
    <location>
        <begin position="128"/>
        <end position="170"/>
    </location>
</feature>
<evidence type="ECO:0000256" key="3">
    <source>
        <dbReference type="ARBA" id="ARBA00004906"/>
    </source>
</evidence>
<evidence type="ECO:0000256" key="1">
    <source>
        <dbReference type="ARBA" id="ARBA00000900"/>
    </source>
</evidence>
<dbReference type="FunFam" id="3.30.40.10:FF:000187">
    <property type="entry name" value="E3 ubiquitin-protein ligase ATL6"/>
    <property type="match status" value="1"/>
</dbReference>
<dbReference type="EMBL" id="SWLB01000018">
    <property type="protein sequence ID" value="KAF3326468.1"/>
    <property type="molecule type" value="Genomic_DNA"/>
</dbReference>
<evidence type="ECO:0000313" key="18">
    <source>
        <dbReference type="EMBL" id="KAF3326468.1"/>
    </source>
</evidence>
<keyword evidence="6 15" id="KW-0812">Transmembrane</keyword>
<evidence type="ECO:0000256" key="6">
    <source>
        <dbReference type="ARBA" id="ARBA00022692"/>
    </source>
</evidence>
<evidence type="ECO:0000256" key="13">
    <source>
        <dbReference type="ARBA" id="ARBA00024209"/>
    </source>
</evidence>
<keyword evidence="19" id="KW-1185">Reference proteome</keyword>
<dbReference type="InterPro" id="IPR013083">
    <property type="entry name" value="Znf_RING/FYVE/PHD"/>
</dbReference>
<comment type="catalytic activity">
    <reaction evidence="1">
        <text>S-ubiquitinyl-[E2 ubiquitin-conjugating enzyme]-L-cysteine + [acceptor protein]-L-lysine = [E2 ubiquitin-conjugating enzyme]-L-cysteine + N(6)-ubiquitinyl-[acceptor protein]-L-lysine.</text>
        <dbReference type="EC" id="2.3.2.27"/>
    </reaction>
</comment>
<dbReference type="InterPro" id="IPR001841">
    <property type="entry name" value="Znf_RING"/>
</dbReference>
<keyword evidence="7" id="KW-0479">Metal-binding</keyword>
<dbReference type="PANTHER" id="PTHR14155">
    <property type="entry name" value="RING FINGER DOMAIN-CONTAINING"/>
    <property type="match status" value="1"/>
</dbReference>
<dbReference type="SMART" id="SM00184">
    <property type="entry name" value="RING"/>
    <property type="match status" value="1"/>
</dbReference>
<evidence type="ECO:0000256" key="14">
    <source>
        <dbReference type="PROSITE-ProRule" id="PRU00175"/>
    </source>
</evidence>
<keyword evidence="16" id="KW-0732">Signal</keyword>
<evidence type="ECO:0000256" key="8">
    <source>
        <dbReference type="ARBA" id="ARBA00022771"/>
    </source>
</evidence>
<gene>
    <name evidence="18" type="ORF">FCM35_KLT08098</name>
</gene>
<dbReference type="OrthoDB" id="8062037at2759"/>
<dbReference type="AlphaFoldDB" id="A0A833QWU8"/>
<dbReference type="EC" id="2.3.2.27" evidence="4"/>
<dbReference type="GO" id="GO:0016020">
    <property type="term" value="C:membrane"/>
    <property type="evidence" value="ECO:0007669"/>
    <property type="project" value="UniProtKB-SubCell"/>
</dbReference>
<comment type="caution">
    <text evidence="18">The sequence shown here is derived from an EMBL/GenBank/DDBJ whole genome shotgun (WGS) entry which is preliminary data.</text>
</comment>
<evidence type="ECO:0000259" key="17">
    <source>
        <dbReference type="PROSITE" id="PS50089"/>
    </source>
</evidence>
<evidence type="ECO:0000256" key="9">
    <source>
        <dbReference type="ARBA" id="ARBA00022786"/>
    </source>
</evidence>
<dbReference type="SUPFAM" id="SSF57850">
    <property type="entry name" value="RING/U-box"/>
    <property type="match status" value="1"/>
</dbReference>
<evidence type="ECO:0000256" key="5">
    <source>
        <dbReference type="ARBA" id="ARBA00022679"/>
    </source>
</evidence>
<comment type="pathway">
    <text evidence="3">Protein modification; protein ubiquitination.</text>
</comment>
<comment type="similarity">
    <text evidence="13">Belongs to the RING-type zinc finger family. ATL subfamily.</text>
</comment>
<feature type="transmembrane region" description="Helical" evidence="15">
    <location>
        <begin position="42"/>
        <end position="66"/>
    </location>
</feature>
<reference evidence="18" key="1">
    <citation type="submission" date="2020-01" db="EMBL/GenBank/DDBJ databases">
        <title>Genome sequence of Kobresia littledalei, the first chromosome-level genome in the family Cyperaceae.</title>
        <authorList>
            <person name="Qu G."/>
        </authorList>
    </citation>
    <scope>NUCLEOTIDE SEQUENCE</scope>
    <source>
        <strain evidence="18">C.B.Clarke</strain>
        <tissue evidence="18">Leaf</tissue>
    </source>
</reference>
<evidence type="ECO:0000256" key="12">
    <source>
        <dbReference type="ARBA" id="ARBA00023136"/>
    </source>
</evidence>
<evidence type="ECO:0000256" key="10">
    <source>
        <dbReference type="ARBA" id="ARBA00022833"/>
    </source>
</evidence>
<keyword evidence="5" id="KW-0808">Transferase</keyword>
<keyword evidence="8 14" id="KW-0863">Zinc-finger</keyword>
<evidence type="ECO:0000256" key="11">
    <source>
        <dbReference type="ARBA" id="ARBA00022989"/>
    </source>
</evidence>
<feature type="signal peptide" evidence="16">
    <location>
        <begin position="1"/>
        <end position="26"/>
    </location>
</feature>
<organism evidence="18 19">
    <name type="scientific">Carex littledalei</name>
    <dbReference type="NCBI Taxonomy" id="544730"/>
    <lineage>
        <taxon>Eukaryota</taxon>
        <taxon>Viridiplantae</taxon>
        <taxon>Streptophyta</taxon>
        <taxon>Embryophyta</taxon>
        <taxon>Tracheophyta</taxon>
        <taxon>Spermatophyta</taxon>
        <taxon>Magnoliopsida</taxon>
        <taxon>Liliopsida</taxon>
        <taxon>Poales</taxon>
        <taxon>Cyperaceae</taxon>
        <taxon>Cyperoideae</taxon>
        <taxon>Cariceae</taxon>
        <taxon>Carex</taxon>
        <taxon>Carex subgen. Euthyceras</taxon>
    </lineage>
</organism>
<protein>
    <recommendedName>
        <fullName evidence="4">RING-type E3 ubiquitin transferase</fullName>
        <ecNumber evidence="4">2.3.2.27</ecNumber>
    </recommendedName>
</protein>
<dbReference type="PROSITE" id="PS50089">
    <property type="entry name" value="ZF_RING_2"/>
    <property type="match status" value="1"/>
</dbReference>
<dbReference type="Pfam" id="PF13639">
    <property type="entry name" value="zf-RING_2"/>
    <property type="match status" value="1"/>
</dbReference>
<comment type="subcellular location">
    <subcellularLocation>
        <location evidence="2">Membrane</location>
        <topology evidence="2">Single-pass membrane protein</topology>
    </subcellularLocation>
</comment>
<evidence type="ECO:0000256" key="2">
    <source>
        <dbReference type="ARBA" id="ARBA00004167"/>
    </source>
</evidence>